<evidence type="ECO:0000313" key="3">
    <source>
        <dbReference type="Proteomes" id="UP000187059"/>
    </source>
</evidence>
<accession>A0A1P8UYE4</accession>
<feature type="compositionally biased region" description="Basic and acidic residues" evidence="1">
    <location>
        <begin position="27"/>
        <end position="37"/>
    </location>
</feature>
<dbReference type="Proteomes" id="UP000187059">
    <property type="component" value="Chromosome"/>
</dbReference>
<dbReference type="STRING" id="1250539.Ga0080574_TMP4078"/>
<dbReference type="EMBL" id="CP015093">
    <property type="protein sequence ID" value="APZ54412.1"/>
    <property type="molecule type" value="Genomic_DNA"/>
</dbReference>
<feature type="region of interest" description="Disordered" evidence="1">
    <location>
        <begin position="16"/>
        <end position="37"/>
    </location>
</feature>
<dbReference type="AlphaFoldDB" id="A0A1P8UYE4"/>
<gene>
    <name evidence="2" type="ORF">Ga0080574_TMP4078</name>
</gene>
<dbReference type="KEGG" id="paby:Ga0080574_TMP4078"/>
<proteinExistence type="predicted"/>
<evidence type="ECO:0000256" key="1">
    <source>
        <dbReference type="SAM" id="MobiDB-lite"/>
    </source>
</evidence>
<keyword evidence="3" id="KW-1185">Reference proteome</keyword>
<evidence type="ECO:0000313" key="2">
    <source>
        <dbReference type="EMBL" id="APZ54412.1"/>
    </source>
</evidence>
<name>A0A1P8UYE4_9RHOB</name>
<organism evidence="2 3">
    <name type="scientific">Salipiger abyssi</name>
    <dbReference type="NCBI Taxonomy" id="1250539"/>
    <lineage>
        <taxon>Bacteria</taxon>
        <taxon>Pseudomonadati</taxon>
        <taxon>Pseudomonadota</taxon>
        <taxon>Alphaproteobacteria</taxon>
        <taxon>Rhodobacterales</taxon>
        <taxon>Roseobacteraceae</taxon>
        <taxon>Salipiger</taxon>
    </lineage>
</organism>
<protein>
    <submittedName>
        <fullName evidence="2">Uncharacterized protein</fullName>
    </submittedName>
</protein>
<sequence length="37" mass="3725">MSRGGAAAPLLARCRAPRGGCGGVDRGGGRAERSELR</sequence>
<reference evidence="2 3" key="1">
    <citation type="submission" date="2016-04" db="EMBL/GenBank/DDBJ databases">
        <title>Deep-sea bacteria in the southern Pacific.</title>
        <authorList>
            <person name="Tang K."/>
        </authorList>
    </citation>
    <scope>NUCLEOTIDE SEQUENCE [LARGE SCALE GENOMIC DNA]</scope>
    <source>
        <strain evidence="2 3">JLT2014</strain>
    </source>
</reference>